<organism evidence="4 5">
    <name type="scientific">Lactobacillus iners DSM 13335</name>
    <dbReference type="NCBI Taxonomy" id="525328"/>
    <lineage>
        <taxon>Bacteria</taxon>
        <taxon>Bacillati</taxon>
        <taxon>Bacillota</taxon>
        <taxon>Bacilli</taxon>
        <taxon>Lactobacillales</taxon>
        <taxon>Lactobacillaceae</taxon>
        <taxon>Lactobacillus</taxon>
    </lineage>
</organism>
<keyword evidence="1" id="KW-0677">Repeat</keyword>
<evidence type="ECO:0000313" key="5">
    <source>
        <dbReference type="Proteomes" id="UP000004115"/>
    </source>
</evidence>
<dbReference type="GO" id="GO:0012505">
    <property type="term" value="C:endomembrane system"/>
    <property type="evidence" value="ECO:0007669"/>
    <property type="project" value="UniProtKB-ARBA"/>
</dbReference>
<comment type="caution">
    <text evidence="4">The sequence shown here is derived from an EMBL/GenBank/DDBJ whole genome shotgun (WGS) entry which is preliminary data.</text>
</comment>
<keyword evidence="5" id="KW-1185">Reference proteome</keyword>
<dbReference type="HOGENOM" id="CLU_032389_1_0_9"/>
<dbReference type="RefSeq" id="WP_006729979.1">
    <property type="nucleotide sequence ID" value="NZ_AZET01000001.1"/>
</dbReference>
<evidence type="ECO:0000256" key="1">
    <source>
        <dbReference type="ARBA" id="ARBA00022737"/>
    </source>
</evidence>
<dbReference type="AlphaFoldDB" id="C8PAP4"/>
<dbReference type="EMBL" id="ACLN01000003">
    <property type="protein sequence ID" value="EEW52533.1"/>
    <property type="molecule type" value="Genomic_DNA"/>
</dbReference>
<accession>C8PAP4</accession>
<dbReference type="GO" id="GO:0016192">
    <property type="term" value="P:vesicle-mediated transport"/>
    <property type="evidence" value="ECO:0007669"/>
    <property type="project" value="UniProtKB-ARBA"/>
</dbReference>
<dbReference type="Proteomes" id="UP000004115">
    <property type="component" value="Unassembled WGS sequence"/>
</dbReference>
<dbReference type="Gene3D" id="1.25.40.10">
    <property type="entry name" value="Tetratricopeptide repeat domain"/>
    <property type="match status" value="3"/>
</dbReference>
<dbReference type="SUPFAM" id="SSF48452">
    <property type="entry name" value="TPR-like"/>
    <property type="match status" value="3"/>
</dbReference>
<dbReference type="Pfam" id="PF13432">
    <property type="entry name" value="TPR_16"/>
    <property type="match status" value="1"/>
</dbReference>
<feature type="repeat" description="TPR" evidence="3">
    <location>
        <begin position="204"/>
        <end position="237"/>
    </location>
</feature>
<reference evidence="4 5" key="1">
    <citation type="submission" date="2009-09" db="EMBL/GenBank/DDBJ databases">
        <authorList>
            <person name="Qin X."/>
            <person name="Bachman B."/>
            <person name="Battles P."/>
            <person name="Bell A."/>
            <person name="Bess C."/>
            <person name="Bickham C."/>
            <person name="Chaboub L."/>
            <person name="Chen D."/>
            <person name="Coyle M."/>
            <person name="Deiros D.R."/>
            <person name="Dinh H."/>
            <person name="Forbes L."/>
            <person name="Fowler G."/>
            <person name="Francisco L."/>
            <person name="Fu Q."/>
            <person name="Gubbala S."/>
            <person name="Hale W."/>
            <person name="Han Y."/>
            <person name="Hemphill L."/>
            <person name="Highlander S.K."/>
            <person name="Hirani K."/>
            <person name="Hogues M."/>
            <person name="Jackson L."/>
            <person name="Jakkamsetti A."/>
            <person name="Javaid M."/>
            <person name="Jiang H."/>
            <person name="Korchina V."/>
            <person name="Kovar C."/>
            <person name="Lara F."/>
            <person name="Lee S."/>
            <person name="Mata R."/>
            <person name="Mathew T."/>
            <person name="Moen C."/>
            <person name="Morales K."/>
            <person name="Munidasa M."/>
            <person name="Nazareth L."/>
            <person name="Ngo R."/>
            <person name="Nguyen L."/>
            <person name="Okwuonu G."/>
            <person name="Ongeri F."/>
            <person name="Patil S."/>
            <person name="Petrosino J."/>
            <person name="Pham C."/>
            <person name="Pham P."/>
            <person name="Pu L.-L."/>
            <person name="Puazo M."/>
            <person name="Raj R."/>
            <person name="Reid J."/>
            <person name="Rouhana J."/>
            <person name="Saada N."/>
            <person name="Shang Y."/>
            <person name="Simmons D."/>
            <person name="Thornton R."/>
            <person name="Warren J."/>
            <person name="Weissenberger G."/>
            <person name="Zhang J."/>
            <person name="Zhang L."/>
            <person name="Zhou C."/>
            <person name="Zhu D."/>
            <person name="Muzny D."/>
            <person name="Worley K."/>
            <person name="Gibbs R."/>
        </authorList>
    </citation>
    <scope>NUCLEOTIDE SEQUENCE [LARGE SCALE GENOMIC DNA]</scope>
    <source>
        <strain evidence="4 5">DSM 13335</strain>
    </source>
</reference>
<dbReference type="GO" id="GO:0005737">
    <property type="term" value="C:cytoplasm"/>
    <property type="evidence" value="ECO:0007669"/>
    <property type="project" value="UniProtKB-ARBA"/>
</dbReference>
<dbReference type="SMART" id="SM00028">
    <property type="entry name" value="TPR"/>
    <property type="match status" value="6"/>
</dbReference>
<gene>
    <name evidence="4" type="ORF">HMPREF0520_0164</name>
</gene>
<dbReference type="PATRIC" id="fig|525328.13.peg.254"/>
<evidence type="ECO:0000256" key="2">
    <source>
        <dbReference type="ARBA" id="ARBA00022803"/>
    </source>
</evidence>
<dbReference type="InterPro" id="IPR051012">
    <property type="entry name" value="CellSynth/LPSAsmb/PSIAsmb"/>
</dbReference>
<dbReference type="OrthoDB" id="2080803at2"/>
<dbReference type="InterPro" id="IPR015374">
    <property type="entry name" value="ChAPs"/>
</dbReference>
<name>C8PAP4_9LACO</name>
<dbReference type="InterPro" id="IPR011990">
    <property type="entry name" value="TPR-like_helical_dom_sf"/>
</dbReference>
<dbReference type="PANTHER" id="PTHR45586:SF1">
    <property type="entry name" value="LIPOPOLYSACCHARIDE ASSEMBLY PROTEIN B"/>
    <property type="match status" value="1"/>
</dbReference>
<evidence type="ECO:0000256" key="3">
    <source>
        <dbReference type="PROSITE-ProRule" id="PRU00339"/>
    </source>
</evidence>
<keyword evidence="2 3" id="KW-0802">TPR repeat</keyword>
<dbReference type="PANTHER" id="PTHR45586">
    <property type="entry name" value="TPR REPEAT-CONTAINING PROTEIN PA4667"/>
    <property type="match status" value="1"/>
</dbReference>
<sequence>MSYSEKLLDEIQKHNFSNNNILLKKALQNDDNNVLIDLAENLLGFGFTDLAKTVYMHLIKTFPDEGVFKVYLAEILLNDGDEDQGLQLLYDIKPNSSGYIESLLAQADYYQTNGCFDVAEDKLKQALALRKDEPAIIFGCAEINYLKGSYDSAMQYYQELLDQGNKTFGEVAISQRIMSCLAKMGKYEEAAEVIQNNMDSLLNIDSQYDAGLIMMATSNWKQAIKLFQAVIDSQPDYVNVYPNLAKAYFNIGELNKALDVANAGISYNEYDISLYRIGSKAALSLKDYDQAQQILEKGVDILPNNDDLKLDLSNLYIITNQDKNNILLLSHDNDNDNQHDPQLIWNLAISYQRTENYQKAKEQFLLAYPNFKNNADFLRQLALFFHEIGDTHDFKLVLKKYIEMVPEDIEMQDLLTEL</sequence>
<dbReference type="InterPro" id="IPR019734">
    <property type="entry name" value="TPR_rpt"/>
</dbReference>
<dbReference type="GO" id="GO:0032991">
    <property type="term" value="C:protein-containing complex"/>
    <property type="evidence" value="ECO:0007669"/>
    <property type="project" value="UniProtKB-ARBA"/>
</dbReference>
<proteinExistence type="predicted"/>
<protein>
    <submittedName>
        <fullName evidence="4">Tetratricopeptide repeat protein</fullName>
    </submittedName>
</protein>
<evidence type="ECO:0000313" key="4">
    <source>
        <dbReference type="EMBL" id="EEW52533.1"/>
    </source>
</evidence>
<dbReference type="Pfam" id="PF09295">
    <property type="entry name" value="ChAPs"/>
    <property type="match status" value="1"/>
</dbReference>
<dbReference type="PROSITE" id="PS50005">
    <property type="entry name" value="TPR"/>
    <property type="match status" value="1"/>
</dbReference>